<evidence type="ECO:0000313" key="5">
    <source>
        <dbReference type="EMBL" id="KAF8820706.1"/>
    </source>
</evidence>
<dbReference type="InterPro" id="IPR036300">
    <property type="entry name" value="MIR_dom_sf"/>
</dbReference>
<keyword evidence="1 3" id="KW-0732">Signal</keyword>
<evidence type="ECO:0000256" key="1">
    <source>
        <dbReference type="ARBA" id="ARBA00022729"/>
    </source>
</evidence>
<feature type="chain" id="PRO_5045906390" description="MIR domain-containing protein" evidence="3">
    <location>
        <begin position="21"/>
        <end position="233"/>
    </location>
</feature>
<evidence type="ECO:0000313" key="6">
    <source>
        <dbReference type="Proteomes" id="UP000823046"/>
    </source>
</evidence>
<dbReference type="InterPro" id="IPR016093">
    <property type="entry name" value="MIR_motif"/>
</dbReference>
<organism evidence="5 6">
    <name type="scientific">Cardiosporidium cionae</name>
    <dbReference type="NCBI Taxonomy" id="476202"/>
    <lineage>
        <taxon>Eukaryota</taxon>
        <taxon>Sar</taxon>
        <taxon>Alveolata</taxon>
        <taxon>Apicomplexa</taxon>
        <taxon>Aconoidasida</taxon>
        <taxon>Nephromycida</taxon>
        <taxon>Cardiosporidium</taxon>
    </lineage>
</organism>
<evidence type="ECO:0000259" key="4">
    <source>
        <dbReference type="PROSITE" id="PS50919"/>
    </source>
</evidence>
<feature type="signal peptide" evidence="3">
    <location>
        <begin position="1"/>
        <end position="20"/>
    </location>
</feature>
<evidence type="ECO:0000256" key="3">
    <source>
        <dbReference type="SAM" id="SignalP"/>
    </source>
</evidence>
<dbReference type="PANTHER" id="PTHR46809:SF2">
    <property type="entry name" value="GH21273P"/>
    <property type="match status" value="1"/>
</dbReference>
<dbReference type="Gene3D" id="2.80.10.50">
    <property type="match status" value="1"/>
</dbReference>
<reference evidence="5 6" key="1">
    <citation type="journal article" date="2020" name="bioRxiv">
        <title>Metabolic contributions of an alphaproteobacterial endosymbiont in the apicomplexan Cardiosporidium cionae.</title>
        <authorList>
            <person name="Hunter E.S."/>
            <person name="Paight C.J."/>
            <person name="Lane C.E."/>
        </authorList>
    </citation>
    <scope>NUCLEOTIDE SEQUENCE [LARGE SCALE GENOMIC DNA]</scope>
    <source>
        <strain evidence="5">ESH_2018</strain>
    </source>
</reference>
<accession>A0ABQ7J9N3</accession>
<feature type="domain" description="MIR" evidence="4">
    <location>
        <begin position="88"/>
        <end position="143"/>
    </location>
</feature>
<evidence type="ECO:0000256" key="2">
    <source>
        <dbReference type="ARBA" id="ARBA00022737"/>
    </source>
</evidence>
<gene>
    <name evidence="5" type="ORF">IE077_002895</name>
</gene>
<comment type="caution">
    <text evidence="5">The sequence shown here is derived from an EMBL/GenBank/DDBJ whole genome shotgun (WGS) entry which is preliminary data.</text>
</comment>
<sequence length="233" mass="25360">MAIYQLLLVLFPLIFLFADAQKLPLSYGSAINMIHVPTSYRLKSSEVQWGRGSGQQSVTAVGNSEEESELSSLWRIKEPHESNKIASGIPVLCGDTIRLEHVQTQKNLHSHPIASPLSGQHEVSAFGDHGNGDESDNFIVVCTKNTVNGTLHTMEKFSLLHSGLRGFLIASKSYRFHDGNCPHCPIVGHVEVAVTNKPSSTAPTSAYWKATGGLVFRKGDADEAPKHVSSDEL</sequence>
<protein>
    <recommendedName>
        <fullName evidence="4">MIR domain-containing protein</fullName>
    </recommendedName>
</protein>
<proteinExistence type="predicted"/>
<keyword evidence="6" id="KW-1185">Reference proteome</keyword>
<dbReference type="Proteomes" id="UP000823046">
    <property type="component" value="Unassembled WGS sequence"/>
</dbReference>
<dbReference type="CDD" id="cd23279">
    <property type="entry name" value="beta-trefoil_MIR_SDF2-like"/>
    <property type="match status" value="1"/>
</dbReference>
<dbReference type="PROSITE" id="PS50919">
    <property type="entry name" value="MIR"/>
    <property type="match status" value="2"/>
</dbReference>
<dbReference type="SUPFAM" id="SSF82109">
    <property type="entry name" value="MIR domain"/>
    <property type="match status" value="1"/>
</dbReference>
<dbReference type="Pfam" id="PF02815">
    <property type="entry name" value="MIR"/>
    <property type="match status" value="1"/>
</dbReference>
<keyword evidence="2" id="KW-0677">Repeat</keyword>
<dbReference type="EMBL" id="JADAQX010000320">
    <property type="protein sequence ID" value="KAF8820706.1"/>
    <property type="molecule type" value="Genomic_DNA"/>
</dbReference>
<dbReference type="SMART" id="SM00472">
    <property type="entry name" value="MIR"/>
    <property type="match status" value="2"/>
</dbReference>
<name>A0ABQ7J9N3_9APIC</name>
<feature type="domain" description="MIR" evidence="4">
    <location>
        <begin position="22"/>
        <end position="79"/>
    </location>
</feature>
<dbReference type="PANTHER" id="PTHR46809">
    <property type="entry name" value="STROMAL CELL-DERIVED FACTOR 2-LIKE PROTEIN"/>
    <property type="match status" value="1"/>
</dbReference>